<protein>
    <recommendedName>
        <fullName evidence="2">DUF1648 domain-containing protein</fullName>
    </recommendedName>
</protein>
<reference evidence="4" key="1">
    <citation type="journal article" date="2019" name="Int. J. Syst. Evol. Microbiol.">
        <title>The Global Catalogue of Microorganisms (GCM) 10K type strain sequencing project: providing services to taxonomists for standard genome sequencing and annotation.</title>
        <authorList>
            <consortium name="The Broad Institute Genomics Platform"/>
            <consortium name="The Broad Institute Genome Sequencing Center for Infectious Disease"/>
            <person name="Wu L."/>
            <person name="Ma J."/>
        </authorList>
    </citation>
    <scope>NUCLEOTIDE SEQUENCE [LARGE SCALE GENOMIC DNA]</scope>
    <source>
        <strain evidence="4">JCM 17525</strain>
    </source>
</reference>
<evidence type="ECO:0000256" key="1">
    <source>
        <dbReference type="SAM" id="Phobius"/>
    </source>
</evidence>
<comment type="caution">
    <text evidence="3">The sequence shown here is derived from an EMBL/GenBank/DDBJ whole genome shotgun (WGS) entry which is preliminary data.</text>
</comment>
<dbReference type="Pfam" id="PF07853">
    <property type="entry name" value="DUF1648"/>
    <property type="match status" value="1"/>
</dbReference>
<dbReference type="Proteomes" id="UP001501456">
    <property type="component" value="Unassembled WGS sequence"/>
</dbReference>
<dbReference type="EMBL" id="BAABBI010000006">
    <property type="protein sequence ID" value="GAA3791913.1"/>
    <property type="molecule type" value="Genomic_DNA"/>
</dbReference>
<dbReference type="InterPro" id="IPR012867">
    <property type="entry name" value="DUF1648"/>
</dbReference>
<feature type="transmembrane region" description="Helical" evidence="1">
    <location>
        <begin position="65"/>
        <end position="83"/>
    </location>
</feature>
<keyword evidence="1" id="KW-0472">Membrane</keyword>
<feature type="transmembrane region" description="Helical" evidence="1">
    <location>
        <begin position="112"/>
        <end position="134"/>
    </location>
</feature>
<feature type="domain" description="DUF1648" evidence="2">
    <location>
        <begin position="26"/>
        <end position="72"/>
    </location>
</feature>
<feature type="transmembrane region" description="Helical" evidence="1">
    <location>
        <begin position="20"/>
        <end position="37"/>
    </location>
</feature>
<dbReference type="RefSeq" id="WP_344730988.1">
    <property type="nucleotide sequence ID" value="NZ_BAABBI010000006.1"/>
</dbReference>
<evidence type="ECO:0000259" key="2">
    <source>
        <dbReference type="Pfam" id="PF07853"/>
    </source>
</evidence>
<gene>
    <name evidence="3" type="ORF">GCM10022271_25390</name>
</gene>
<sequence>MFHDDRPKIDIEKSVQDKFLQLTPFILLGIGLVYTLINYNSLPAQVPVHFNFSGEVTNYAEKNSIWFLTILGFVLTFGMYKLMRYPHQFNYPVKITPENAEKQYKSAIKMMTYMNIGVASLFLIINYEIVRVSINSESGFSLISHYVLNCILLAMVVVPIIQVVLTIRKQKN</sequence>
<accession>A0ABP7HGV1</accession>
<keyword evidence="4" id="KW-1185">Reference proteome</keyword>
<evidence type="ECO:0000313" key="4">
    <source>
        <dbReference type="Proteomes" id="UP001501456"/>
    </source>
</evidence>
<keyword evidence="1" id="KW-0812">Transmembrane</keyword>
<feature type="transmembrane region" description="Helical" evidence="1">
    <location>
        <begin position="146"/>
        <end position="167"/>
    </location>
</feature>
<evidence type="ECO:0000313" key="3">
    <source>
        <dbReference type="EMBL" id="GAA3791913.1"/>
    </source>
</evidence>
<proteinExistence type="predicted"/>
<name>A0ABP7HGV1_9FLAO</name>
<keyword evidence="1" id="KW-1133">Transmembrane helix</keyword>
<organism evidence="3 4">
    <name type="scientific">Corallibacter vietnamensis</name>
    <dbReference type="NCBI Taxonomy" id="904130"/>
    <lineage>
        <taxon>Bacteria</taxon>
        <taxon>Pseudomonadati</taxon>
        <taxon>Bacteroidota</taxon>
        <taxon>Flavobacteriia</taxon>
        <taxon>Flavobacteriales</taxon>
        <taxon>Flavobacteriaceae</taxon>
        <taxon>Corallibacter</taxon>
    </lineage>
</organism>